<evidence type="ECO:0000256" key="5">
    <source>
        <dbReference type="ARBA" id="ARBA00035674"/>
    </source>
</evidence>
<accession>A0A5N7CB95</accession>
<accession>A0A8H6EB10</accession>
<gene>
    <name evidence="10" type="ORF">BDV23DRAFT_182464</name>
    <name evidence="11" type="ORF">ETB97_001559</name>
</gene>
<keyword evidence="4 10" id="KW-0808">Transferase</keyword>
<dbReference type="Gene3D" id="3.40.50.150">
    <property type="entry name" value="Vaccinia Virus protein VP39"/>
    <property type="match status" value="1"/>
</dbReference>
<dbReference type="GO" id="GO:0032259">
    <property type="term" value="P:methylation"/>
    <property type="evidence" value="ECO:0007669"/>
    <property type="project" value="UniProtKB-KW"/>
</dbReference>
<dbReference type="CDD" id="cd02440">
    <property type="entry name" value="AdoMet_MTases"/>
    <property type="match status" value="1"/>
</dbReference>
<dbReference type="EMBL" id="ML735245">
    <property type="protein sequence ID" value="KAE8391405.1"/>
    <property type="molecule type" value="Genomic_DNA"/>
</dbReference>
<dbReference type="SUPFAM" id="SSF53335">
    <property type="entry name" value="S-adenosyl-L-methionine-dependent methyltransferases"/>
    <property type="match status" value="1"/>
</dbReference>
<comment type="pathway">
    <text evidence="1">Phospholipid metabolism; phosphatidylcholine biosynthesis.</text>
</comment>
<dbReference type="InterPro" id="IPR041698">
    <property type="entry name" value="Methyltransf_25"/>
</dbReference>
<dbReference type="EMBL" id="SPNV01000013">
    <property type="protein sequence ID" value="KAF5865981.1"/>
    <property type="molecule type" value="Genomic_DNA"/>
</dbReference>
<organism evidence="10">
    <name type="scientific">Petromyces alliaceus</name>
    <name type="common">Aspergillus alliaceus</name>
    <dbReference type="NCBI Taxonomy" id="209559"/>
    <lineage>
        <taxon>Eukaryota</taxon>
        <taxon>Fungi</taxon>
        <taxon>Dikarya</taxon>
        <taxon>Ascomycota</taxon>
        <taxon>Pezizomycotina</taxon>
        <taxon>Eurotiomycetes</taxon>
        <taxon>Eurotiomycetidae</taxon>
        <taxon>Eurotiales</taxon>
        <taxon>Aspergillaceae</taxon>
        <taxon>Aspergillus</taxon>
        <taxon>Aspergillus subgen. Circumdati</taxon>
    </lineage>
</organism>
<evidence type="ECO:0000313" key="10">
    <source>
        <dbReference type="EMBL" id="KAE8391405.1"/>
    </source>
</evidence>
<dbReference type="EC" id="2.1.1.103" evidence="5"/>
<sequence>MAESVLYKPYQYDDAYACDPGVLRFLSRVLSHLPPQSQVLDVGCGTGKPVAETLAAAGHFITGIDNVDAMVELSQKRIPNGMFQLSDMREYVHPKGKQLDAVLMVRSLFRLGREEIEETVRKYGSQLHVGGLVCIATMAADDFNLDNILSGYDHDGLCAREVRKRFMGNHVTSALLTRAGWKQLLQENGFNIVDQKMEVFGPPDQIDSDALPYYYIIAKKVQ</sequence>
<evidence type="ECO:0000256" key="4">
    <source>
        <dbReference type="ARBA" id="ARBA00022679"/>
    </source>
</evidence>
<feature type="domain" description="Methyltransferase" evidence="9">
    <location>
        <begin position="39"/>
        <end position="131"/>
    </location>
</feature>
<dbReference type="Proteomes" id="UP000326877">
    <property type="component" value="Unassembled WGS sequence"/>
</dbReference>
<keyword evidence="3 10" id="KW-0489">Methyltransferase</keyword>
<evidence type="ECO:0000256" key="2">
    <source>
        <dbReference type="ARBA" id="ARBA00005189"/>
    </source>
</evidence>
<evidence type="ECO:0000313" key="11">
    <source>
        <dbReference type="EMBL" id="KAF5865981.1"/>
    </source>
</evidence>
<evidence type="ECO:0000256" key="1">
    <source>
        <dbReference type="ARBA" id="ARBA00004969"/>
    </source>
</evidence>
<dbReference type="Pfam" id="PF13649">
    <property type="entry name" value="Methyltransf_25"/>
    <property type="match status" value="1"/>
</dbReference>
<proteinExistence type="predicted"/>
<dbReference type="PANTHER" id="PTHR44307">
    <property type="entry name" value="PHOSPHOETHANOLAMINE METHYLTRANSFERASE"/>
    <property type="match status" value="1"/>
</dbReference>
<reference evidence="11 12" key="1">
    <citation type="submission" date="2019-04" db="EMBL/GenBank/DDBJ databases">
        <title>Aspergillus burnettii sp. nov., novel species from soil in southeast Queensland.</title>
        <authorList>
            <person name="Gilchrist C.L.M."/>
            <person name="Pitt J.I."/>
            <person name="Lange L."/>
            <person name="Lacey H.J."/>
            <person name="Vuong D."/>
            <person name="Midgley D.J."/>
            <person name="Greenfield P."/>
            <person name="Bradbury M."/>
            <person name="Lacey E."/>
            <person name="Busk P.K."/>
            <person name="Pilgaard B."/>
            <person name="Chooi Y.H."/>
            <person name="Piggott A.M."/>
        </authorList>
    </citation>
    <scope>NUCLEOTIDE SEQUENCE [LARGE SCALE GENOMIC DNA]</scope>
    <source>
        <strain evidence="11 12">FRR 5400</strain>
    </source>
</reference>
<evidence type="ECO:0000256" key="3">
    <source>
        <dbReference type="ARBA" id="ARBA00022603"/>
    </source>
</evidence>
<dbReference type="GO" id="GO:0000234">
    <property type="term" value="F:phosphoethanolamine N-methyltransferase activity"/>
    <property type="evidence" value="ECO:0007669"/>
    <property type="project" value="UniProtKB-EC"/>
</dbReference>
<name>A0A5N7CB95_PETAA</name>
<keyword evidence="12" id="KW-1185">Reference proteome</keyword>
<protein>
    <recommendedName>
        <fullName evidence="5">phosphoethanolamine N-methyltransferase</fullName>
        <ecNumber evidence="5">2.1.1.103</ecNumber>
    </recommendedName>
</protein>
<dbReference type="Proteomes" id="UP000541154">
    <property type="component" value="Unassembled WGS sequence"/>
</dbReference>
<evidence type="ECO:0000256" key="6">
    <source>
        <dbReference type="ARBA" id="ARBA00047619"/>
    </source>
</evidence>
<comment type="catalytic activity">
    <reaction evidence="7">
        <text>phosphoethanolamine + S-adenosyl-L-methionine = N-methylethanolamine phosphate + S-adenosyl-L-homocysteine + H(+)</text>
        <dbReference type="Rhea" id="RHEA:20365"/>
        <dbReference type="ChEBI" id="CHEBI:15378"/>
        <dbReference type="ChEBI" id="CHEBI:57781"/>
        <dbReference type="ChEBI" id="CHEBI:57856"/>
        <dbReference type="ChEBI" id="CHEBI:58190"/>
        <dbReference type="ChEBI" id="CHEBI:59789"/>
        <dbReference type="EC" id="2.1.1.103"/>
    </reaction>
    <physiologicalReaction direction="left-to-right" evidence="7">
        <dbReference type="Rhea" id="RHEA:20366"/>
    </physiologicalReaction>
</comment>
<evidence type="ECO:0000259" key="9">
    <source>
        <dbReference type="Pfam" id="PF13649"/>
    </source>
</evidence>
<evidence type="ECO:0000313" key="12">
    <source>
        <dbReference type="Proteomes" id="UP000541154"/>
    </source>
</evidence>
<comment type="catalytic activity">
    <reaction evidence="8">
        <text>N-methylethanolamine phosphate + S-adenosyl-L-methionine = N,N-dimethylethanolamine phosphate + S-adenosyl-L-homocysteine + H(+)</text>
        <dbReference type="Rhea" id="RHEA:25321"/>
        <dbReference type="ChEBI" id="CHEBI:15378"/>
        <dbReference type="ChEBI" id="CHEBI:57781"/>
        <dbReference type="ChEBI" id="CHEBI:57856"/>
        <dbReference type="ChEBI" id="CHEBI:58641"/>
        <dbReference type="ChEBI" id="CHEBI:59789"/>
        <dbReference type="EC" id="2.1.1.103"/>
    </reaction>
    <physiologicalReaction direction="left-to-right" evidence="8">
        <dbReference type="Rhea" id="RHEA:25322"/>
    </physiologicalReaction>
</comment>
<comment type="catalytic activity">
    <reaction evidence="6">
        <text>N,N-dimethylethanolamine phosphate + S-adenosyl-L-methionine = phosphocholine + S-adenosyl-L-homocysteine + H(+)</text>
        <dbReference type="Rhea" id="RHEA:25325"/>
        <dbReference type="ChEBI" id="CHEBI:15378"/>
        <dbReference type="ChEBI" id="CHEBI:57856"/>
        <dbReference type="ChEBI" id="CHEBI:58641"/>
        <dbReference type="ChEBI" id="CHEBI:59789"/>
        <dbReference type="ChEBI" id="CHEBI:295975"/>
        <dbReference type="EC" id="2.1.1.103"/>
    </reaction>
    <physiologicalReaction direction="left-to-right" evidence="6">
        <dbReference type="Rhea" id="RHEA:25326"/>
    </physiologicalReaction>
</comment>
<dbReference type="PANTHER" id="PTHR44307:SF2">
    <property type="entry name" value="PHOSPHOETHANOLAMINE METHYLTRANSFERASE ISOFORM X1"/>
    <property type="match status" value="1"/>
</dbReference>
<dbReference type="AlphaFoldDB" id="A0A5N7CB95"/>
<comment type="pathway">
    <text evidence="2">Lipid metabolism.</text>
</comment>
<reference evidence="10" key="2">
    <citation type="submission" date="2019-04" db="EMBL/GenBank/DDBJ databases">
        <title>Friends and foes A comparative genomics studyof 23 Aspergillus species from section Flavi.</title>
        <authorList>
            <consortium name="DOE Joint Genome Institute"/>
            <person name="Kjaerbolling I."/>
            <person name="Vesth T."/>
            <person name="Frisvad J.C."/>
            <person name="Nybo J.L."/>
            <person name="Theobald S."/>
            <person name="Kildgaard S."/>
            <person name="Isbrandt T."/>
            <person name="Kuo A."/>
            <person name="Sato A."/>
            <person name="Lyhne E.K."/>
            <person name="Kogle M.E."/>
            <person name="Wiebenga A."/>
            <person name="Kun R.S."/>
            <person name="Lubbers R.J."/>
            <person name="Makela M.R."/>
            <person name="Barry K."/>
            <person name="Chovatia M."/>
            <person name="Clum A."/>
            <person name="Daum C."/>
            <person name="Haridas S."/>
            <person name="He G."/>
            <person name="LaButti K."/>
            <person name="Lipzen A."/>
            <person name="Mondo S."/>
            <person name="Riley R."/>
            <person name="Salamov A."/>
            <person name="Simmons B.A."/>
            <person name="Magnuson J.K."/>
            <person name="Henrissat B."/>
            <person name="Mortensen U.H."/>
            <person name="Larsen T.O."/>
            <person name="Devries R.P."/>
            <person name="Grigoriev I.V."/>
            <person name="Machida M."/>
            <person name="Baker S.E."/>
            <person name="Andersen M.R."/>
        </authorList>
    </citation>
    <scope>NUCLEOTIDE SEQUENCE [LARGE SCALE GENOMIC DNA]</scope>
    <source>
        <strain evidence="10">IBT 14317</strain>
    </source>
</reference>
<dbReference type="InterPro" id="IPR029063">
    <property type="entry name" value="SAM-dependent_MTases_sf"/>
</dbReference>
<dbReference type="OrthoDB" id="540004at2759"/>
<evidence type="ECO:0000256" key="7">
    <source>
        <dbReference type="ARBA" id="ARBA00047622"/>
    </source>
</evidence>
<evidence type="ECO:0000256" key="8">
    <source>
        <dbReference type="ARBA" id="ARBA00047841"/>
    </source>
</evidence>